<reference evidence="1" key="1">
    <citation type="submission" date="2022-03" db="EMBL/GenBank/DDBJ databases">
        <authorList>
            <person name="Lindestad O."/>
        </authorList>
    </citation>
    <scope>NUCLEOTIDE SEQUENCE</scope>
</reference>
<dbReference type="OrthoDB" id="8830751at2759"/>
<evidence type="ECO:0000313" key="2">
    <source>
        <dbReference type="Proteomes" id="UP000838756"/>
    </source>
</evidence>
<dbReference type="Proteomes" id="UP000838756">
    <property type="component" value="Unassembled WGS sequence"/>
</dbReference>
<evidence type="ECO:0000313" key="1">
    <source>
        <dbReference type="EMBL" id="CAH2217885.1"/>
    </source>
</evidence>
<comment type="caution">
    <text evidence="1">The sequence shown here is derived from an EMBL/GenBank/DDBJ whole genome shotgun (WGS) entry which is preliminary data.</text>
</comment>
<dbReference type="InterPro" id="IPR027417">
    <property type="entry name" value="P-loop_NTPase"/>
</dbReference>
<proteinExistence type="predicted"/>
<organism evidence="1 2">
    <name type="scientific">Pararge aegeria aegeria</name>
    <dbReference type="NCBI Taxonomy" id="348720"/>
    <lineage>
        <taxon>Eukaryota</taxon>
        <taxon>Metazoa</taxon>
        <taxon>Ecdysozoa</taxon>
        <taxon>Arthropoda</taxon>
        <taxon>Hexapoda</taxon>
        <taxon>Insecta</taxon>
        <taxon>Pterygota</taxon>
        <taxon>Neoptera</taxon>
        <taxon>Endopterygota</taxon>
        <taxon>Lepidoptera</taxon>
        <taxon>Glossata</taxon>
        <taxon>Ditrysia</taxon>
        <taxon>Papilionoidea</taxon>
        <taxon>Nymphalidae</taxon>
        <taxon>Satyrinae</taxon>
        <taxon>Satyrini</taxon>
        <taxon>Parargina</taxon>
        <taxon>Pararge</taxon>
    </lineage>
</organism>
<gene>
    <name evidence="1" type="primary">jg20423</name>
    <name evidence="1" type="ORF">PAEG_LOCUS5762</name>
</gene>
<dbReference type="EMBL" id="CAKXAJ010018732">
    <property type="protein sequence ID" value="CAH2217885.1"/>
    <property type="molecule type" value="Genomic_DNA"/>
</dbReference>
<protein>
    <submittedName>
        <fullName evidence="1">Jg20423 protein</fullName>
    </submittedName>
</protein>
<dbReference type="AlphaFoldDB" id="A0A8S4QSG6"/>
<dbReference type="Gene3D" id="3.40.50.300">
    <property type="entry name" value="P-loop containing nucleotide triphosphate hydrolases"/>
    <property type="match status" value="1"/>
</dbReference>
<accession>A0A8S4QSG6</accession>
<name>A0A8S4QSG6_9NEOP</name>
<sequence>MWSGKKCSEGGAGTPSEEEIKVVLVGDTQCGKTSLVQRFVSDTFVEAIFLPYAYPGKKPSARHCTQTLKKHSCSSHKHFRVVGIEPTALTSRVVAHCAKVNPKSETAVKGYLVEEQKKM</sequence>
<dbReference type="Pfam" id="PF08477">
    <property type="entry name" value="Roc"/>
    <property type="match status" value="1"/>
</dbReference>
<feature type="non-terminal residue" evidence="1">
    <location>
        <position position="1"/>
    </location>
</feature>
<dbReference type="SUPFAM" id="SSF52540">
    <property type="entry name" value="P-loop containing nucleoside triphosphate hydrolases"/>
    <property type="match status" value="1"/>
</dbReference>
<keyword evidence="2" id="KW-1185">Reference proteome</keyword>